<dbReference type="RefSeq" id="WP_034974680.1">
    <property type="nucleotide sequence ID" value="NZ_FOFI01000004.1"/>
</dbReference>
<comment type="caution">
    <text evidence="1">The sequence shown here is derived from an EMBL/GenBank/DDBJ whole genome shotgun (WGS) entry which is preliminary data.</text>
</comment>
<dbReference type="PANTHER" id="PTHR38471:SF2">
    <property type="entry name" value="FOUR HELIX BUNDLE PROTEIN"/>
    <property type="match status" value="1"/>
</dbReference>
<dbReference type="NCBIfam" id="TIGR02436">
    <property type="entry name" value="four helix bundle protein"/>
    <property type="match status" value="1"/>
</dbReference>
<dbReference type="EMBL" id="JPLY01000002">
    <property type="protein sequence ID" value="KFC22721.1"/>
    <property type="molecule type" value="Genomic_DNA"/>
</dbReference>
<dbReference type="CDD" id="cd16377">
    <property type="entry name" value="23S_rRNA_IVP_like"/>
    <property type="match status" value="1"/>
</dbReference>
<proteinExistence type="predicted"/>
<keyword evidence="1" id="KW-0689">Ribosomal protein</keyword>
<evidence type="ECO:0000313" key="2">
    <source>
        <dbReference type="Proteomes" id="UP000028623"/>
    </source>
</evidence>
<dbReference type="Gene3D" id="1.20.1440.60">
    <property type="entry name" value="23S rRNA-intervening sequence"/>
    <property type="match status" value="1"/>
</dbReference>
<dbReference type="STRING" id="421072.SAMN04488097_3241"/>
<dbReference type="GO" id="GO:0005840">
    <property type="term" value="C:ribosome"/>
    <property type="evidence" value="ECO:0007669"/>
    <property type="project" value="UniProtKB-KW"/>
</dbReference>
<dbReference type="SUPFAM" id="SSF158446">
    <property type="entry name" value="IVS-encoded protein-like"/>
    <property type="match status" value="1"/>
</dbReference>
<organism evidence="1 2">
    <name type="scientific">Epilithonimonas lactis</name>
    <dbReference type="NCBI Taxonomy" id="421072"/>
    <lineage>
        <taxon>Bacteria</taxon>
        <taxon>Pseudomonadati</taxon>
        <taxon>Bacteroidota</taxon>
        <taxon>Flavobacteriia</taxon>
        <taxon>Flavobacteriales</taxon>
        <taxon>Weeksellaceae</taxon>
        <taxon>Chryseobacterium group</taxon>
        <taxon>Epilithonimonas</taxon>
    </lineage>
</organism>
<dbReference type="InterPro" id="IPR012657">
    <property type="entry name" value="23S_rRNA-intervening_sequence"/>
</dbReference>
<gene>
    <name evidence="1" type="ORF">IO89_06620</name>
</gene>
<sequence length="121" mass="14138">MHNIRKLKIWNDSIDLVIEVYKALATMPVEEKYGLSSQIKRCAVSIPSNIAEGAGREREKEFYHFLNIAYGSSYELQTQLIICERLNFISLEINETLLNKLEEIQKMLFVFKENLKKNINI</sequence>
<dbReference type="eggNOG" id="ENOG5032YWC">
    <property type="taxonomic scope" value="Bacteria"/>
</dbReference>
<dbReference type="AlphaFoldDB" id="A0A085BJS6"/>
<dbReference type="PANTHER" id="PTHR38471">
    <property type="entry name" value="FOUR HELIX BUNDLE PROTEIN"/>
    <property type="match status" value="1"/>
</dbReference>
<dbReference type="Pfam" id="PF05635">
    <property type="entry name" value="23S_rRNA_IVP"/>
    <property type="match status" value="1"/>
</dbReference>
<keyword evidence="2" id="KW-1185">Reference proteome</keyword>
<keyword evidence="1" id="KW-0687">Ribonucleoprotein</keyword>
<accession>A0A085BJS6</accession>
<reference evidence="1 2" key="1">
    <citation type="submission" date="2014-07" db="EMBL/GenBank/DDBJ databases">
        <title>Epilithonimonas lactis LMG 22401 Genome.</title>
        <authorList>
            <person name="Pipes S.E."/>
            <person name="Stropko S.J."/>
        </authorList>
    </citation>
    <scope>NUCLEOTIDE SEQUENCE [LARGE SCALE GENOMIC DNA]</scope>
    <source>
        <strain evidence="1 2">LMG 24401</strain>
    </source>
</reference>
<dbReference type="Proteomes" id="UP000028623">
    <property type="component" value="Unassembled WGS sequence"/>
</dbReference>
<evidence type="ECO:0000313" key="1">
    <source>
        <dbReference type="EMBL" id="KFC22721.1"/>
    </source>
</evidence>
<name>A0A085BJS6_9FLAO</name>
<dbReference type="OrthoDB" id="9811959at2"/>
<protein>
    <submittedName>
        <fullName evidence="1">30S ribosomal protein S23</fullName>
    </submittedName>
</protein>
<dbReference type="InterPro" id="IPR036583">
    <property type="entry name" value="23S_rRNA_IVS_sf"/>
</dbReference>